<sequence length="88" mass="9372">MPRIRHRDKPDFAVDVMDGARPIGSQLVVAVGLLTVLLVAMSAVEAPMQPQDIYAAGAKEMESPSALDPKLLCSIGDKVRGWIAVTVS</sequence>
<name>A0A0H1R7W4_9HYPH</name>
<gene>
    <name evidence="2" type="ORF">AA309_20620</name>
</gene>
<keyword evidence="1" id="KW-1133">Transmembrane helix</keyword>
<comment type="caution">
    <text evidence="2">The sequence shown here is derived from an EMBL/GenBank/DDBJ whole genome shotgun (WGS) entry which is preliminary data.</text>
</comment>
<evidence type="ECO:0000313" key="2">
    <source>
        <dbReference type="EMBL" id="KLK91273.1"/>
    </source>
</evidence>
<keyword evidence="3" id="KW-1185">Reference proteome</keyword>
<reference evidence="2 3" key="1">
    <citation type="submission" date="2015-05" db="EMBL/GenBank/DDBJ databases">
        <title>Draft genome sequence of Microvirga vignae strain BR3299, a novel nitrogen fixing bacteria isolated from Brazil semi-aired region.</title>
        <authorList>
            <person name="Zilli J.E."/>
            <person name="Passos S.R."/>
            <person name="Leite J."/>
            <person name="Baldani J.I."/>
            <person name="Xavier G.R."/>
            <person name="Rumjaneck N.G."/>
            <person name="Simoes-Araujo J.L."/>
        </authorList>
    </citation>
    <scope>NUCLEOTIDE SEQUENCE [LARGE SCALE GENOMIC DNA]</scope>
    <source>
        <strain evidence="2 3">BR3299</strain>
    </source>
</reference>
<keyword evidence="1" id="KW-0812">Transmembrane</keyword>
<accession>A0A0H1R7W4</accession>
<keyword evidence="1" id="KW-0472">Membrane</keyword>
<dbReference type="Proteomes" id="UP000035489">
    <property type="component" value="Unassembled WGS sequence"/>
</dbReference>
<dbReference type="EMBL" id="LCYG01000056">
    <property type="protein sequence ID" value="KLK91273.1"/>
    <property type="molecule type" value="Genomic_DNA"/>
</dbReference>
<protein>
    <submittedName>
        <fullName evidence="2">Uncharacterized protein</fullName>
    </submittedName>
</protein>
<evidence type="ECO:0000313" key="3">
    <source>
        <dbReference type="Proteomes" id="UP000035489"/>
    </source>
</evidence>
<dbReference type="OrthoDB" id="8020760at2"/>
<proteinExistence type="predicted"/>
<evidence type="ECO:0000256" key="1">
    <source>
        <dbReference type="SAM" id="Phobius"/>
    </source>
</evidence>
<feature type="transmembrane region" description="Helical" evidence="1">
    <location>
        <begin position="23"/>
        <end position="44"/>
    </location>
</feature>
<organism evidence="2 3">
    <name type="scientific">Microvirga vignae</name>
    <dbReference type="NCBI Taxonomy" id="1225564"/>
    <lineage>
        <taxon>Bacteria</taxon>
        <taxon>Pseudomonadati</taxon>
        <taxon>Pseudomonadota</taxon>
        <taxon>Alphaproteobacteria</taxon>
        <taxon>Hyphomicrobiales</taxon>
        <taxon>Methylobacteriaceae</taxon>
        <taxon>Microvirga</taxon>
    </lineage>
</organism>
<dbReference type="PATRIC" id="fig|1225564.3.peg.5450"/>
<dbReference type="AlphaFoldDB" id="A0A0H1R7W4"/>
<dbReference type="RefSeq" id="WP_047190905.1">
    <property type="nucleotide sequence ID" value="NZ_LCYG01000056.1"/>
</dbReference>